<dbReference type="Pfam" id="PF14042">
    <property type="entry name" value="DUF4247"/>
    <property type="match status" value="1"/>
</dbReference>
<organism evidence="2 3">
    <name type="scientific">Parafrankia colletiae</name>
    <dbReference type="NCBI Taxonomy" id="573497"/>
    <lineage>
        <taxon>Bacteria</taxon>
        <taxon>Bacillati</taxon>
        <taxon>Actinomycetota</taxon>
        <taxon>Actinomycetes</taxon>
        <taxon>Frankiales</taxon>
        <taxon>Frankiaceae</taxon>
        <taxon>Parafrankia</taxon>
    </lineage>
</organism>
<proteinExistence type="predicted"/>
<keyword evidence="3" id="KW-1185">Reference proteome</keyword>
<feature type="region of interest" description="Disordered" evidence="1">
    <location>
        <begin position="108"/>
        <end position="128"/>
    </location>
</feature>
<comment type="caution">
    <text evidence="2">The sequence shown here is derived from an EMBL/GenBank/DDBJ whole genome shotgun (WGS) entry which is preliminary data.</text>
</comment>
<sequence length="128" mass="13078">MLPVALVVAVLPACGSDNDARGWVADRYRRTGAQGDIERYTSADPVGRTAAAIAAGATPAARTTDKGSEYLRYADDIVIVSAAAVGAGSIVRVEDLDDRFNQGQYAFLGSGFTPGSPADSDGGPGDGK</sequence>
<dbReference type="AlphaFoldDB" id="A0A1S1RAS6"/>
<evidence type="ECO:0008006" key="4">
    <source>
        <dbReference type="Google" id="ProtNLM"/>
    </source>
</evidence>
<evidence type="ECO:0000313" key="2">
    <source>
        <dbReference type="EMBL" id="OHV43290.1"/>
    </source>
</evidence>
<protein>
    <recommendedName>
        <fullName evidence="4">DUF4247 domain-containing protein</fullName>
    </recommendedName>
</protein>
<name>A0A1S1RAS6_9ACTN</name>
<dbReference type="EMBL" id="MBLM01000036">
    <property type="protein sequence ID" value="OHV43290.1"/>
    <property type="molecule type" value="Genomic_DNA"/>
</dbReference>
<dbReference type="Proteomes" id="UP000179627">
    <property type="component" value="Unassembled WGS sequence"/>
</dbReference>
<dbReference type="InterPro" id="IPR025341">
    <property type="entry name" value="DUF4247"/>
</dbReference>
<gene>
    <name evidence="2" type="ORF">CC117_11090</name>
</gene>
<reference evidence="3" key="1">
    <citation type="submission" date="2016-07" db="EMBL/GenBank/DDBJ databases">
        <title>Sequence Frankia sp. strain CcI1.17.</title>
        <authorList>
            <person name="Ghodhbane-Gtari F."/>
            <person name="Swanson E."/>
            <person name="Gueddou A."/>
            <person name="Morris K."/>
            <person name="Hezbri K."/>
            <person name="Ktari A."/>
            <person name="Nouioui I."/>
            <person name="Abebe-Akele F."/>
            <person name="Simpson S."/>
            <person name="Thomas K."/>
            <person name="Gtari M."/>
            <person name="Tisa L.S."/>
            <person name="Hurst S."/>
        </authorList>
    </citation>
    <scope>NUCLEOTIDE SEQUENCE [LARGE SCALE GENOMIC DNA]</scope>
    <source>
        <strain evidence="3">Cc1.17</strain>
    </source>
</reference>
<evidence type="ECO:0000313" key="3">
    <source>
        <dbReference type="Proteomes" id="UP000179627"/>
    </source>
</evidence>
<evidence type="ECO:0000256" key="1">
    <source>
        <dbReference type="SAM" id="MobiDB-lite"/>
    </source>
</evidence>
<accession>A0A1S1RAS6</accession>